<accession>A0A1I7WIH8</accession>
<protein>
    <submittedName>
        <fullName evidence="3">Uncharacterized protein</fullName>
    </submittedName>
</protein>
<keyword evidence="2" id="KW-1185">Reference proteome</keyword>
<sequence length="346" mass="40875">MCCPIKLLSSYALRLSSFPHSSQKVSKPMRGNFFTCQLLRSYPSDEFGNKECAVFEDASWDLNGTDPRLSFPLRLTYTTRPPQHLCEKLTNERRSLLPFCNNRILILLNKLLFCFLIRVYSREFLLVFCKLILIKILFYIFVLWNSFTVISVNLKITENELTKNNIIEKNTVKTDRLFSLLITIINTFKKKGDELRHPLFQDRLLLNSSSYVSFSLFSCSLHLYNIFIWTHIFIRLPLLNISYLFYKVIYNSQYEITLIEVKFGLHFHNSVYQLYIYGERTNGTVINSLLRIDSFSSLKIIIRYYWSFIRLPPNPSISNYQLLARLSLKSFRLFSTDNTSKYLLNY</sequence>
<dbReference type="WBParaSite" id="Hba_04799">
    <property type="protein sequence ID" value="Hba_04799"/>
    <property type="gene ID" value="Hba_04799"/>
</dbReference>
<evidence type="ECO:0000313" key="3">
    <source>
        <dbReference type="WBParaSite" id="Hba_04799"/>
    </source>
</evidence>
<feature type="transmembrane region" description="Helical" evidence="1">
    <location>
        <begin position="211"/>
        <end position="234"/>
    </location>
</feature>
<evidence type="ECO:0000313" key="2">
    <source>
        <dbReference type="Proteomes" id="UP000095283"/>
    </source>
</evidence>
<keyword evidence="1" id="KW-0812">Transmembrane</keyword>
<evidence type="ECO:0000256" key="1">
    <source>
        <dbReference type="SAM" id="Phobius"/>
    </source>
</evidence>
<organism evidence="2 3">
    <name type="scientific">Heterorhabditis bacteriophora</name>
    <name type="common">Entomopathogenic nematode worm</name>
    <dbReference type="NCBI Taxonomy" id="37862"/>
    <lineage>
        <taxon>Eukaryota</taxon>
        <taxon>Metazoa</taxon>
        <taxon>Ecdysozoa</taxon>
        <taxon>Nematoda</taxon>
        <taxon>Chromadorea</taxon>
        <taxon>Rhabditida</taxon>
        <taxon>Rhabditina</taxon>
        <taxon>Rhabditomorpha</taxon>
        <taxon>Strongyloidea</taxon>
        <taxon>Heterorhabditidae</taxon>
        <taxon>Heterorhabditis</taxon>
    </lineage>
</organism>
<reference evidence="3" key="1">
    <citation type="submission" date="2016-11" db="UniProtKB">
        <authorList>
            <consortium name="WormBaseParasite"/>
        </authorList>
    </citation>
    <scope>IDENTIFICATION</scope>
</reference>
<feature type="transmembrane region" description="Helical" evidence="1">
    <location>
        <begin position="96"/>
        <end position="117"/>
    </location>
</feature>
<dbReference type="Proteomes" id="UP000095283">
    <property type="component" value="Unplaced"/>
</dbReference>
<keyword evidence="1" id="KW-1133">Transmembrane helix</keyword>
<keyword evidence="1" id="KW-0472">Membrane</keyword>
<proteinExistence type="predicted"/>
<name>A0A1I7WIH8_HETBA</name>
<dbReference type="AlphaFoldDB" id="A0A1I7WIH8"/>
<feature type="transmembrane region" description="Helical" evidence="1">
    <location>
        <begin position="124"/>
        <end position="144"/>
    </location>
</feature>